<name>A0ABC8QEI2_9RALS</name>
<keyword evidence="3" id="KW-1185">Reference proteome</keyword>
<evidence type="ECO:0000313" key="3">
    <source>
        <dbReference type="Proteomes" id="UP001189663"/>
    </source>
</evidence>
<gene>
    <name evidence="2" type="ORF">LMG18096_03379</name>
</gene>
<sequence>MTKPDRRQAESGFEGAANLPRDDTREPYQFELLPPPVFAPAWPEHDTLPAEALARLLTGERLTQPAFGTNRWRLAAYIKELKYLGWPVKAAPIHFPGCSRPIAEYWLNTDAITAARAMLGGAA</sequence>
<feature type="region of interest" description="Disordered" evidence="1">
    <location>
        <begin position="1"/>
        <end position="26"/>
    </location>
</feature>
<protein>
    <submittedName>
        <fullName evidence="2">Uncharacterized protein</fullName>
    </submittedName>
</protein>
<proteinExistence type="predicted"/>
<comment type="caution">
    <text evidence="2">The sequence shown here is derived from an EMBL/GenBank/DDBJ whole genome shotgun (WGS) entry which is preliminary data.</text>
</comment>
<evidence type="ECO:0000256" key="1">
    <source>
        <dbReference type="SAM" id="MobiDB-lite"/>
    </source>
</evidence>
<evidence type="ECO:0000313" key="2">
    <source>
        <dbReference type="EMBL" id="CAJ0797263.1"/>
    </source>
</evidence>
<accession>A0ABC8QEI2</accession>
<organism evidence="2 3">
    <name type="scientific">Ralstonia holmesii</name>
    <dbReference type="NCBI Taxonomy" id="3058602"/>
    <lineage>
        <taxon>Bacteria</taxon>
        <taxon>Pseudomonadati</taxon>
        <taxon>Pseudomonadota</taxon>
        <taxon>Betaproteobacteria</taxon>
        <taxon>Burkholderiales</taxon>
        <taxon>Burkholderiaceae</taxon>
        <taxon>Ralstonia</taxon>
    </lineage>
</organism>
<dbReference type="AlphaFoldDB" id="A0ABC8QEI2"/>
<dbReference type="RefSeq" id="WP_316684335.1">
    <property type="nucleotide sequence ID" value="NZ_CATZAT010000007.1"/>
</dbReference>
<dbReference type="EMBL" id="CATZAT010000007">
    <property type="protein sequence ID" value="CAJ0797263.1"/>
    <property type="molecule type" value="Genomic_DNA"/>
</dbReference>
<dbReference type="Proteomes" id="UP001189663">
    <property type="component" value="Unassembled WGS sequence"/>
</dbReference>
<reference evidence="2 3" key="1">
    <citation type="submission" date="2023-07" db="EMBL/GenBank/DDBJ databases">
        <authorList>
            <person name="Peeters C."/>
        </authorList>
    </citation>
    <scope>NUCLEOTIDE SEQUENCE [LARGE SCALE GENOMIC DNA]</scope>
    <source>
        <strain evidence="2 3">LMG 18096</strain>
    </source>
</reference>